<reference evidence="2 3" key="1">
    <citation type="journal article" date="2011" name="J. Bacteriol.">
        <title>Complete genome sequence of Metallosphaera cuprina, a metal sulfide-oxidizing archaeon from a hot spring.</title>
        <authorList>
            <person name="Liu L.J."/>
            <person name="You X.Y."/>
            <person name="Zheng H."/>
            <person name="Wang S."/>
            <person name="Jiang C.Y."/>
            <person name="Liu S.J."/>
        </authorList>
    </citation>
    <scope>NUCLEOTIDE SEQUENCE [LARGE SCALE GENOMIC DNA]</scope>
    <source>
        <strain evidence="2 3">Ar-4</strain>
    </source>
</reference>
<dbReference type="EMBL" id="CP002656">
    <property type="protein sequence ID" value="AEB95561.1"/>
    <property type="molecule type" value="Genomic_DNA"/>
</dbReference>
<dbReference type="AlphaFoldDB" id="F4FYZ1"/>
<feature type="transmembrane region" description="Helical" evidence="1">
    <location>
        <begin position="6"/>
        <end position="24"/>
    </location>
</feature>
<keyword evidence="1" id="KW-0472">Membrane</keyword>
<dbReference type="Proteomes" id="UP000007812">
    <property type="component" value="Chromosome"/>
</dbReference>
<dbReference type="RefSeq" id="WP_013738059.1">
    <property type="nucleotide sequence ID" value="NC_015435.1"/>
</dbReference>
<dbReference type="eggNOG" id="arCOG08318">
    <property type="taxonomic scope" value="Archaea"/>
</dbReference>
<evidence type="ECO:0000313" key="3">
    <source>
        <dbReference type="Proteomes" id="UP000007812"/>
    </source>
</evidence>
<name>F4FYZ1_METCR</name>
<dbReference type="PATRIC" id="fig|1006006.8.peg.1453"/>
<dbReference type="OrthoDB" id="34514at2157"/>
<dbReference type="KEGG" id="mcn:Mcup_1458"/>
<dbReference type="STRING" id="1006006.Mcup_1458"/>
<accession>F4FYZ1</accession>
<evidence type="ECO:0000313" key="2">
    <source>
        <dbReference type="EMBL" id="AEB95561.1"/>
    </source>
</evidence>
<dbReference type="HOGENOM" id="CLU_942018_0_0_2"/>
<evidence type="ECO:0000256" key="1">
    <source>
        <dbReference type="SAM" id="Phobius"/>
    </source>
</evidence>
<organism evidence="2 3">
    <name type="scientific">Metallosphaera cuprina (strain Ar-4)</name>
    <dbReference type="NCBI Taxonomy" id="1006006"/>
    <lineage>
        <taxon>Archaea</taxon>
        <taxon>Thermoproteota</taxon>
        <taxon>Thermoprotei</taxon>
        <taxon>Sulfolobales</taxon>
        <taxon>Sulfolobaceae</taxon>
        <taxon>Metallosphaera</taxon>
    </lineage>
</organism>
<keyword evidence="1" id="KW-0812">Transmembrane</keyword>
<protein>
    <submittedName>
        <fullName evidence="2">Uncharacterized protein</fullName>
    </submittedName>
</protein>
<dbReference type="GeneID" id="10493647"/>
<keyword evidence="3" id="KW-1185">Reference proteome</keyword>
<proteinExistence type="predicted"/>
<gene>
    <name evidence="2" type="ordered locus">Mcup_1458</name>
</gene>
<sequence length="295" mass="32150">MEKVKLIGIGLALVVLVIGALLYLDYHVFTGSLSTPMSNSSISTPNLPTQAEISSILPNWKIVSLGEINSSQVLNGIYPDADALYQEYLQEEGNNQSIISILILHFPGQPNASQQVPHTVIGHYVIMVNGTGISNNEQLAILNLAREVFVGHNGTSLTLPNFFYPSTSSLPLVEYVVAYLNTSEGQFTQYSVYYLSSGISSGESVGVNVVEGNNSTQLYNYLYSTTKISSNQTQSGPESLATNGTFDGARYFNISTTGPYGSTYYFVALKGNYVVLTQSQPLPDFQLFEYIITKL</sequence>
<keyword evidence="1" id="KW-1133">Transmembrane helix</keyword>